<evidence type="ECO:0000313" key="3">
    <source>
        <dbReference type="Proteomes" id="UP000655443"/>
    </source>
</evidence>
<reference evidence="2" key="1">
    <citation type="journal article" date="2014" name="Int. J. Syst. Evol. Microbiol.">
        <title>Complete genome sequence of Corynebacterium casei LMG S-19264T (=DSM 44701T), isolated from a smear-ripened cheese.</title>
        <authorList>
            <consortium name="US DOE Joint Genome Institute (JGI-PGF)"/>
            <person name="Walter F."/>
            <person name="Albersmeier A."/>
            <person name="Kalinowski J."/>
            <person name="Ruckert C."/>
        </authorList>
    </citation>
    <scope>NUCLEOTIDE SEQUENCE</scope>
    <source>
        <strain evidence="2">JCM 4714</strain>
    </source>
</reference>
<keyword evidence="3" id="KW-1185">Reference proteome</keyword>
<dbReference type="PANTHER" id="PTHR43617">
    <property type="entry name" value="L-AMINO ACID N-ACETYLTRANSFERASE"/>
    <property type="match status" value="1"/>
</dbReference>
<organism evidence="2 3">
    <name type="scientific">Streptomyces alanosinicus</name>
    <dbReference type="NCBI Taxonomy" id="68171"/>
    <lineage>
        <taxon>Bacteria</taxon>
        <taxon>Bacillati</taxon>
        <taxon>Actinomycetota</taxon>
        <taxon>Actinomycetes</taxon>
        <taxon>Kitasatosporales</taxon>
        <taxon>Streptomycetaceae</taxon>
        <taxon>Streptomyces</taxon>
    </lineage>
</organism>
<dbReference type="InterPro" id="IPR050276">
    <property type="entry name" value="MshD_Acetyltransferase"/>
</dbReference>
<dbReference type="InterPro" id="IPR016181">
    <property type="entry name" value="Acyl_CoA_acyltransferase"/>
</dbReference>
<dbReference type="SUPFAM" id="SSF55729">
    <property type="entry name" value="Acyl-CoA N-acyltransferases (Nat)"/>
    <property type="match status" value="1"/>
</dbReference>
<dbReference type="EMBL" id="BMVG01000034">
    <property type="protein sequence ID" value="GHE12562.1"/>
    <property type="molecule type" value="Genomic_DNA"/>
</dbReference>
<sequence length="200" mass="22638">MAAMTHVIEAPHADDAAFLGPLQLRIWLQTYPNEAAGIDETWIREHRGASATAEGIAQWREFIEAAQQQPDLLFCRVVRSGTEIIGFLCGRRDEVVTLGPMYLLSEAQGHGIGGRMMSEFLTWVGSSPIRLWVTEYNERAVRFYERYGFKTTGEREHWRERLPNVRMIRDAQSSDDHSRAAATTRGVDRLHPVQIAGDIA</sequence>
<reference evidence="2" key="2">
    <citation type="submission" date="2020-09" db="EMBL/GenBank/DDBJ databases">
        <authorList>
            <person name="Sun Q."/>
            <person name="Ohkuma M."/>
        </authorList>
    </citation>
    <scope>NUCLEOTIDE SEQUENCE</scope>
    <source>
        <strain evidence="2">JCM 4714</strain>
    </source>
</reference>
<dbReference type="CDD" id="cd04301">
    <property type="entry name" value="NAT_SF"/>
    <property type="match status" value="1"/>
</dbReference>
<dbReference type="Proteomes" id="UP000655443">
    <property type="component" value="Unassembled WGS sequence"/>
</dbReference>
<dbReference type="AlphaFoldDB" id="A0A918YQA8"/>
<evidence type="ECO:0000313" key="2">
    <source>
        <dbReference type="EMBL" id="GHE12562.1"/>
    </source>
</evidence>
<dbReference type="GO" id="GO:0016747">
    <property type="term" value="F:acyltransferase activity, transferring groups other than amino-acyl groups"/>
    <property type="evidence" value="ECO:0007669"/>
    <property type="project" value="InterPro"/>
</dbReference>
<comment type="caution">
    <text evidence="2">The sequence shown here is derived from an EMBL/GenBank/DDBJ whole genome shotgun (WGS) entry which is preliminary data.</text>
</comment>
<dbReference type="Pfam" id="PF00583">
    <property type="entry name" value="Acetyltransf_1"/>
    <property type="match status" value="1"/>
</dbReference>
<accession>A0A918YQA8</accession>
<gene>
    <name evidence="2" type="ORF">GCM10010339_76260</name>
</gene>
<dbReference type="Gene3D" id="3.40.630.30">
    <property type="match status" value="1"/>
</dbReference>
<feature type="domain" description="N-acetyltransferase" evidence="1">
    <location>
        <begin position="29"/>
        <end position="172"/>
    </location>
</feature>
<dbReference type="InterPro" id="IPR000182">
    <property type="entry name" value="GNAT_dom"/>
</dbReference>
<name>A0A918YQA8_9ACTN</name>
<evidence type="ECO:0000259" key="1">
    <source>
        <dbReference type="PROSITE" id="PS51186"/>
    </source>
</evidence>
<protein>
    <recommendedName>
        <fullName evidence="1">N-acetyltransferase domain-containing protein</fullName>
    </recommendedName>
</protein>
<proteinExistence type="predicted"/>
<dbReference type="PROSITE" id="PS51186">
    <property type="entry name" value="GNAT"/>
    <property type="match status" value="1"/>
</dbReference>